<feature type="chain" id="PRO_5012353618" evidence="3">
    <location>
        <begin position="20"/>
        <end position="648"/>
    </location>
</feature>
<gene>
    <name evidence="5" type="ORF">SAMN06295912_102155</name>
</gene>
<dbReference type="Pfam" id="PF00326">
    <property type="entry name" value="Peptidase_S9"/>
    <property type="match status" value="1"/>
</dbReference>
<dbReference type="PANTHER" id="PTHR42776:SF27">
    <property type="entry name" value="DIPEPTIDYL PEPTIDASE FAMILY MEMBER 6"/>
    <property type="match status" value="1"/>
</dbReference>
<protein>
    <submittedName>
        <fullName evidence="5">Dipeptidyl aminopeptidase/acylaminoacyl peptidase</fullName>
    </submittedName>
</protein>
<feature type="signal peptide" evidence="3">
    <location>
        <begin position="1"/>
        <end position="19"/>
    </location>
</feature>
<keyword evidence="6" id="KW-1185">Reference proteome</keyword>
<dbReference type="InterPro" id="IPR029058">
    <property type="entry name" value="AB_hydrolase_fold"/>
</dbReference>
<feature type="domain" description="Peptidase S9 prolyl oligopeptidase catalytic" evidence="4">
    <location>
        <begin position="442"/>
        <end position="644"/>
    </location>
</feature>
<dbReference type="GO" id="GO:0006508">
    <property type="term" value="P:proteolysis"/>
    <property type="evidence" value="ECO:0007669"/>
    <property type="project" value="InterPro"/>
</dbReference>
<reference evidence="6" key="1">
    <citation type="submission" date="2017-06" db="EMBL/GenBank/DDBJ databases">
        <authorList>
            <person name="Varghese N."/>
            <person name="Submissions S."/>
        </authorList>
    </citation>
    <scope>NUCLEOTIDE SEQUENCE [LARGE SCALE GENOMIC DNA]</scope>
    <source>
        <strain evidence="6">LNB2</strain>
    </source>
</reference>
<dbReference type="GO" id="GO:0004177">
    <property type="term" value="F:aminopeptidase activity"/>
    <property type="evidence" value="ECO:0007669"/>
    <property type="project" value="UniProtKB-KW"/>
</dbReference>
<keyword evidence="1" id="KW-0378">Hydrolase</keyword>
<evidence type="ECO:0000259" key="4">
    <source>
        <dbReference type="Pfam" id="PF00326"/>
    </source>
</evidence>
<feature type="region of interest" description="Disordered" evidence="2">
    <location>
        <begin position="22"/>
        <end position="44"/>
    </location>
</feature>
<evidence type="ECO:0000256" key="2">
    <source>
        <dbReference type="SAM" id="MobiDB-lite"/>
    </source>
</evidence>
<dbReference type="OrthoDB" id="128799at2"/>
<dbReference type="GO" id="GO:0004252">
    <property type="term" value="F:serine-type endopeptidase activity"/>
    <property type="evidence" value="ECO:0007669"/>
    <property type="project" value="TreeGrafter"/>
</dbReference>
<name>A0A239CDN1_9SPHN</name>
<evidence type="ECO:0000313" key="6">
    <source>
        <dbReference type="Proteomes" id="UP000198281"/>
    </source>
</evidence>
<dbReference type="SUPFAM" id="SSF53474">
    <property type="entry name" value="alpha/beta-Hydrolases"/>
    <property type="match status" value="1"/>
</dbReference>
<dbReference type="EMBL" id="FZOS01000002">
    <property type="protein sequence ID" value="SNS18356.1"/>
    <property type="molecule type" value="Genomic_DNA"/>
</dbReference>
<dbReference type="RefSeq" id="WP_089218156.1">
    <property type="nucleotide sequence ID" value="NZ_FZOS01000002.1"/>
</dbReference>
<evidence type="ECO:0000256" key="3">
    <source>
        <dbReference type="SAM" id="SignalP"/>
    </source>
</evidence>
<proteinExistence type="predicted"/>
<organism evidence="5 6">
    <name type="scientific">Edaphosphingomonas laterariae</name>
    <dbReference type="NCBI Taxonomy" id="861865"/>
    <lineage>
        <taxon>Bacteria</taxon>
        <taxon>Pseudomonadati</taxon>
        <taxon>Pseudomonadota</taxon>
        <taxon>Alphaproteobacteria</taxon>
        <taxon>Sphingomonadales</taxon>
        <taxon>Rhizorhabdaceae</taxon>
        <taxon>Edaphosphingomonas</taxon>
    </lineage>
</organism>
<dbReference type="AlphaFoldDB" id="A0A239CDN1"/>
<accession>A0A239CDN1</accession>
<keyword evidence="3" id="KW-0732">Signal</keyword>
<dbReference type="InterPro" id="IPR001375">
    <property type="entry name" value="Peptidase_S9_cat"/>
</dbReference>
<dbReference type="PANTHER" id="PTHR42776">
    <property type="entry name" value="SERINE PEPTIDASE S9 FAMILY MEMBER"/>
    <property type="match status" value="1"/>
</dbReference>
<evidence type="ECO:0000256" key="1">
    <source>
        <dbReference type="ARBA" id="ARBA00022801"/>
    </source>
</evidence>
<dbReference type="Gene3D" id="3.40.50.1820">
    <property type="entry name" value="alpha/beta hydrolase"/>
    <property type="match status" value="1"/>
</dbReference>
<sequence>MILRTMTALALALATPAVAAETTPATSVQNNNTPRPAEDFGRVPFLSEPSISPDGRRIAARIAMDGQMMLAVFPVLASEGKPVLLPIAGGAEFNWWRWVGNDWLAVGIGKTVSITGTDFYATRIVGVSADGKQAQQLAYRDVGEKADDLLWTARDGSARILFAMQRSIYLGEEFWPQVMEADLSTGRLKSAGRSATGVIDWHADGQGVVRIGIGYSKEGRNSRLLYRAKQGDLFRVVDRAKSARDENLMVPALFLADPGKAVAFDDSSGFTTLRELDLATLELGRTIFQTPGHDLAGIVPNIAGDSVLGVRTLEDQPRTHWLDAGLAEIQAALDKSVPGRVADIVSMDAEQRRLLVHVAAPNRPGAYYLFDRDIGRMQRFAFVNEAFGFAEGHPVKTIRFKARDGLEIPMIVTLPRNRPATNLPVIMMPHGGPFARDSESWDWWAQFLADRGYAVLQPNFRGSAGYGNAFAARGEGQWGLAMQDDLNDALAWAAKQGMVDAKRACIVGASYGGYAAMRAAQRDGALYRCAVSYAGVSDLTEMLRYNRRFLNSGAGSDWLREQAPDLRNVSPINFPADIAMPMLIMHGKEDQRVPVRQSREFAEKLAKAGKPARYVEQPLGDHHFSREEDRLQFLKELEAFLNQHNPPG</sequence>
<dbReference type="Proteomes" id="UP000198281">
    <property type="component" value="Unassembled WGS sequence"/>
</dbReference>
<keyword evidence="5" id="KW-0031">Aminopeptidase</keyword>
<evidence type="ECO:0000313" key="5">
    <source>
        <dbReference type="EMBL" id="SNS18356.1"/>
    </source>
</evidence>
<keyword evidence="5" id="KW-0645">Protease</keyword>